<organism evidence="12 14">
    <name type="scientific">Azospirillum argentinense</name>
    <dbReference type="NCBI Taxonomy" id="2970906"/>
    <lineage>
        <taxon>Bacteria</taxon>
        <taxon>Pseudomonadati</taxon>
        <taxon>Pseudomonadota</taxon>
        <taxon>Alphaproteobacteria</taxon>
        <taxon>Rhodospirillales</taxon>
        <taxon>Azospirillaceae</taxon>
        <taxon>Azospirillum</taxon>
    </lineage>
</organism>
<dbReference type="PANTHER" id="PTHR19136:SF81">
    <property type="entry name" value="MOLYBDENUM COFACTOR GUANYLYLTRANSFERASE"/>
    <property type="match status" value="1"/>
</dbReference>
<dbReference type="Proteomes" id="UP000236268">
    <property type="component" value="Unassembled WGS sequence"/>
</dbReference>
<dbReference type="HAMAP" id="MF_00316">
    <property type="entry name" value="MobA"/>
    <property type="match status" value="1"/>
</dbReference>
<dbReference type="EMBL" id="CP007793">
    <property type="protein sequence ID" value="AIB12392.1"/>
    <property type="molecule type" value="Genomic_DNA"/>
</dbReference>
<dbReference type="GO" id="GO:0061603">
    <property type="term" value="F:molybdenum cofactor guanylyltransferase activity"/>
    <property type="evidence" value="ECO:0007669"/>
    <property type="project" value="UniProtKB-EC"/>
</dbReference>
<dbReference type="Gene3D" id="3.90.550.10">
    <property type="entry name" value="Spore Coat Polysaccharide Biosynthesis Protein SpsA, Chain A"/>
    <property type="match status" value="1"/>
</dbReference>
<dbReference type="EC" id="2.7.7.77" evidence="8"/>
<dbReference type="GO" id="GO:1902758">
    <property type="term" value="P:bis(molybdopterin guanine dinucleotide)molybdenum biosynthetic process"/>
    <property type="evidence" value="ECO:0007669"/>
    <property type="project" value="TreeGrafter"/>
</dbReference>
<dbReference type="InterPro" id="IPR029044">
    <property type="entry name" value="Nucleotide-diphossugar_trans"/>
</dbReference>
<dbReference type="Pfam" id="PF12804">
    <property type="entry name" value="NTP_transf_3"/>
    <property type="match status" value="1"/>
</dbReference>
<evidence type="ECO:0000256" key="2">
    <source>
        <dbReference type="ARBA" id="ARBA00022679"/>
    </source>
</evidence>
<gene>
    <name evidence="8" type="primary">mobA</name>
    <name evidence="10" type="ORF">ABAZ39_10350</name>
    <name evidence="12" type="ORF">C1S70_16425</name>
    <name evidence="11" type="ORF">FH063_004457</name>
</gene>
<comment type="subunit">
    <text evidence="8">Monomer.</text>
</comment>
<evidence type="ECO:0000256" key="6">
    <source>
        <dbReference type="ARBA" id="ARBA00023134"/>
    </source>
</evidence>
<dbReference type="NCBIfam" id="TIGR02665">
    <property type="entry name" value="molyb_mobA"/>
    <property type="match status" value="1"/>
</dbReference>
<dbReference type="EMBL" id="POWG01000016">
    <property type="protein sequence ID" value="PNQ97899.1"/>
    <property type="molecule type" value="Genomic_DNA"/>
</dbReference>
<dbReference type="GO" id="GO:0046872">
    <property type="term" value="F:metal ion binding"/>
    <property type="evidence" value="ECO:0007669"/>
    <property type="project" value="UniProtKB-KW"/>
</dbReference>
<proteinExistence type="inferred from homology"/>
<sequence length="208" mass="22158">MTTKGIAGVLLAGGLSRRMGGGDKSLRTLGGRSILERIVATVRPQVGPLVLNANGDPARFAAFGLPVAADVVEGFAGPLAGVLTGMEWARANAPDCRWLASFATDAPFIPGDLVARLAAAVEREGADLACARSDGQEHPVFGLWRVDLADDLRRAMVEEDMRKVDAWTARYRLAVADFATDPVDPFFNTNRPDDLAEAERLMAAGLVR</sequence>
<keyword evidence="12" id="KW-0548">Nucleotidyltransferase</keyword>
<dbReference type="SUPFAM" id="SSF53448">
    <property type="entry name" value="Nucleotide-diphospho-sugar transferases"/>
    <property type="match status" value="1"/>
</dbReference>
<evidence type="ECO:0000313" key="10">
    <source>
        <dbReference type="EMBL" id="AIB12392.1"/>
    </source>
</evidence>
<evidence type="ECO:0000256" key="8">
    <source>
        <dbReference type="HAMAP-Rule" id="MF_00316"/>
    </source>
</evidence>
<dbReference type="Proteomes" id="UP000027186">
    <property type="component" value="Chromosome"/>
</dbReference>
<evidence type="ECO:0000313" key="11">
    <source>
        <dbReference type="EMBL" id="KAA1056309.1"/>
    </source>
</evidence>
<keyword evidence="2 8" id="KW-0808">Transferase</keyword>
<reference evidence="10 13" key="1">
    <citation type="journal article" date="2014" name="Genome Announc.">
        <title>Complete Genome Sequence of the Model Rhizosphere Strain Azospirillum brasilense Az39, Successfully Applied in Agriculture.</title>
        <authorList>
            <person name="Rivera D."/>
            <person name="Revale S."/>
            <person name="Molina R."/>
            <person name="Gualpa J."/>
            <person name="Puente M."/>
            <person name="Maroniche G."/>
            <person name="Paris G."/>
            <person name="Baker D."/>
            <person name="Clavijo B."/>
            <person name="McLay K."/>
            <person name="Spaepen S."/>
            <person name="Perticari A."/>
            <person name="Vazquez M."/>
            <person name="Wisniewski-Dye F."/>
            <person name="Watkins C."/>
            <person name="Martinez-Abarca F."/>
            <person name="Vanderleyden J."/>
            <person name="Cassan F."/>
        </authorList>
    </citation>
    <scope>NUCLEOTIDE SEQUENCE [LARGE SCALE GENOMIC DNA]</scope>
    <source>
        <strain evidence="10 13">Az39</strain>
    </source>
</reference>
<reference evidence="12 14" key="2">
    <citation type="submission" date="2018-01" db="EMBL/GenBank/DDBJ databases">
        <title>Whole genome sequence of Azospirillum brasilense REC3 isolated from strawberry roots.</title>
        <authorList>
            <person name="Fontana C.A."/>
            <person name="Salazar S.M."/>
            <person name="Bassi D."/>
            <person name="Puglisi E."/>
            <person name="Lovaisa N.C."/>
            <person name="Toffoli L.M."/>
            <person name="Pedraza R."/>
            <person name="Cocconcelli P.S."/>
        </authorList>
    </citation>
    <scope>NUCLEOTIDE SEQUENCE [LARGE SCALE GENOMIC DNA]</scope>
    <source>
        <strain evidence="12 14">REC3</strain>
    </source>
</reference>
<keyword evidence="5 8" id="KW-0460">Magnesium</keyword>
<keyword evidence="1 8" id="KW-0963">Cytoplasm</keyword>
<evidence type="ECO:0000256" key="1">
    <source>
        <dbReference type="ARBA" id="ARBA00022490"/>
    </source>
</evidence>
<dbReference type="KEGG" id="abq:ABAZ39_10350"/>
<feature type="binding site" evidence="8">
    <location>
        <position position="52"/>
    </location>
    <ligand>
        <name>GTP</name>
        <dbReference type="ChEBI" id="CHEBI:37565"/>
    </ligand>
</feature>
<evidence type="ECO:0000259" key="9">
    <source>
        <dbReference type="Pfam" id="PF12804"/>
    </source>
</evidence>
<evidence type="ECO:0000256" key="7">
    <source>
        <dbReference type="ARBA" id="ARBA00023150"/>
    </source>
</evidence>
<dbReference type="InterPro" id="IPR013482">
    <property type="entry name" value="Molybde_CF_guanTrfase"/>
</dbReference>
<name>A0A2K1FZQ3_9PROT</name>
<dbReference type="EMBL" id="VEWN01000004">
    <property type="protein sequence ID" value="KAA1056309.1"/>
    <property type="molecule type" value="Genomic_DNA"/>
</dbReference>
<comment type="similarity">
    <text evidence="8">Belongs to the MobA family.</text>
</comment>
<comment type="catalytic activity">
    <reaction evidence="8">
        <text>Mo-molybdopterin + GTP + H(+) = Mo-molybdopterin guanine dinucleotide + diphosphate</text>
        <dbReference type="Rhea" id="RHEA:34243"/>
        <dbReference type="ChEBI" id="CHEBI:15378"/>
        <dbReference type="ChEBI" id="CHEBI:33019"/>
        <dbReference type="ChEBI" id="CHEBI:37565"/>
        <dbReference type="ChEBI" id="CHEBI:71302"/>
        <dbReference type="ChEBI" id="CHEBI:71310"/>
        <dbReference type="EC" id="2.7.7.77"/>
    </reaction>
</comment>
<keyword evidence="4 8" id="KW-0547">Nucleotide-binding</keyword>
<accession>A0A060DHP2</accession>
<comment type="function">
    <text evidence="8">Transfers a GMP moiety from GTP to Mo-molybdopterin (Mo-MPT) cofactor (Moco or molybdenum cofactor) to form Mo-molybdopterin guanine dinucleotide (Mo-MGD) cofactor.</text>
</comment>
<keyword evidence="3 8" id="KW-0479">Metal-binding</keyword>
<evidence type="ECO:0000313" key="15">
    <source>
        <dbReference type="Proteomes" id="UP000325333"/>
    </source>
</evidence>
<comment type="subcellular location">
    <subcellularLocation>
        <location evidence="8">Cytoplasm</location>
    </subcellularLocation>
</comment>
<dbReference type="GO" id="GO:0005737">
    <property type="term" value="C:cytoplasm"/>
    <property type="evidence" value="ECO:0007669"/>
    <property type="project" value="UniProtKB-SubCell"/>
</dbReference>
<feature type="domain" description="MobA-like NTP transferase" evidence="9">
    <location>
        <begin position="8"/>
        <end position="166"/>
    </location>
</feature>
<evidence type="ECO:0000313" key="13">
    <source>
        <dbReference type="Proteomes" id="UP000027186"/>
    </source>
</evidence>
<dbReference type="RefSeq" id="WP_038529106.1">
    <property type="nucleotide sequence ID" value="NZ_CP007793.1"/>
</dbReference>
<dbReference type="InterPro" id="IPR025877">
    <property type="entry name" value="MobA-like_NTP_Trfase"/>
</dbReference>
<feature type="binding site" evidence="8">
    <location>
        <position position="105"/>
    </location>
    <ligand>
        <name>GTP</name>
        <dbReference type="ChEBI" id="CHEBI:37565"/>
    </ligand>
</feature>
<evidence type="ECO:0000256" key="4">
    <source>
        <dbReference type="ARBA" id="ARBA00022741"/>
    </source>
</evidence>
<dbReference type="AlphaFoldDB" id="A0A2K1FZQ3"/>
<keyword evidence="7 8" id="KW-0501">Molybdenum cofactor biosynthesis</keyword>
<evidence type="ECO:0000256" key="3">
    <source>
        <dbReference type="ARBA" id="ARBA00022723"/>
    </source>
</evidence>
<keyword evidence="6 8" id="KW-0342">GTP-binding</keyword>
<evidence type="ECO:0000256" key="5">
    <source>
        <dbReference type="ARBA" id="ARBA00022842"/>
    </source>
</evidence>
<dbReference type="GO" id="GO:0005525">
    <property type="term" value="F:GTP binding"/>
    <property type="evidence" value="ECO:0007669"/>
    <property type="project" value="UniProtKB-UniRule"/>
</dbReference>
<dbReference type="Proteomes" id="UP000325333">
    <property type="component" value="Unassembled WGS sequence"/>
</dbReference>
<feature type="binding site" evidence="8">
    <location>
        <position position="70"/>
    </location>
    <ligand>
        <name>GTP</name>
        <dbReference type="ChEBI" id="CHEBI:37565"/>
    </ligand>
</feature>
<dbReference type="OrthoDB" id="9788394at2"/>
<reference evidence="11 15" key="3">
    <citation type="submission" date="2019-07" db="EMBL/GenBank/DDBJ databases">
        <title>Genome sequencing of the stress-tolerant strain Azospirillum brasilense Az19.</title>
        <authorList>
            <person name="Maroniche G.A."/>
            <person name="Garcia J.E."/>
            <person name="Pagnussat L."/>
            <person name="Amenta M."/>
            <person name="Creus C.M."/>
        </authorList>
    </citation>
    <scope>NUCLEOTIDE SEQUENCE [LARGE SCALE GENOMIC DNA]</scope>
    <source>
        <strain evidence="11 15">Az19</strain>
    </source>
</reference>
<evidence type="ECO:0000313" key="12">
    <source>
        <dbReference type="EMBL" id="PNQ97899.1"/>
    </source>
</evidence>
<comment type="cofactor">
    <cofactor evidence="8">
        <name>Mg(2+)</name>
        <dbReference type="ChEBI" id="CHEBI:18420"/>
    </cofactor>
</comment>
<dbReference type="PANTHER" id="PTHR19136">
    <property type="entry name" value="MOLYBDENUM COFACTOR GUANYLYLTRANSFERASE"/>
    <property type="match status" value="1"/>
</dbReference>
<feature type="binding site" evidence="8">
    <location>
        <position position="24"/>
    </location>
    <ligand>
        <name>GTP</name>
        <dbReference type="ChEBI" id="CHEBI:37565"/>
    </ligand>
</feature>
<accession>A0A2K1FZQ3</accession>
<dbReference type="CDD" id="cd02503">
    <property type="entry name" value="MobA"/>
    <property type="match status" value="1"/>
</dbReference>
<evidence type="ECO:0000313" key="14">
    <source>
        <dbReference type="Proteomes" id="UP000236268"/>
    </source>
</evidence>
<protein>
    <recommendedName>
        <fullName evidence="8">Molybdenum cofactor guanylyltransferase</fullName>
        <shortName evidence="8">MoCo guanylyltransferase</shortName>
        <ecNumber evidence="8">2.7.7.77</ecNumber>
    </recommendedName>
    <alternativeName>
        <fullName evidence="8">GTP:molybdopterin guanylyltransferase</fullName>
    </alternativeName>
    <alternativeName>
        <fullName evidence="8">Mo-MPT guanylyltransferase</fullName>
    </alternativeName>
    <alternativeName>
        <fullName evidence="8">Molybdopterin guanylyltransferase</fullName>
    </alternativeName>
    <alternativeName>
        <fullName evidence="8">Molybdopterin-guanine dinucleotide synthase</fullName>
        <shortName evidence="8">MGD synthase</shortName>
    </alternativeName>
</protein>
<feature type="binding site" evidence="8">
    <location>
        <position position="105"/>
    </location>
    <ligand>
        <name>Mg(2+)</name>
        <dbReference type="ChEBI" id="CHEBI:18420"/>
    </ligand>
</feature>
<comment type="domain">
    <text evidence="8">The N-terminal domain determines nucleotide recognition and specific binding, while the C-terminal domain determines the specific binding to the target protein.</text>
</comment>
<feature type="binding site" evidence="8">
    <location>
        <begin position="11"/>
        <end position="13"/>
    </location>
    <ligand>
        <name>GTP</name>
        <dbReference type="ChEBI" id="CHEBI:37565"/>
    </ligand>
</feature>